<evidence type="ECO:0000313" key="2">
    <source>
        <dbReference type="Proteomes" id="UP000477722"/>
    </source>
</evidence>
<sequence length="48" mass="5287">MTLGLCRQFHCLPSALEDEDVSVLRLLAIERLGTPDEPDPDQGGGEYE</sequence>
<reference evidence="1 2" key="1">
    <citation type="submission" date="2020-02" db="EMBL/GenBank/DDBJ databases">
        <title>Whole-genome analyses of novel actinobacteria.</title>
        <authorList>
            <person name="Sahin N."/>
            <person name="Tatar D."/>
        </authorList>
    </citation>
    <scope>NUCLEOTIDE SEQUENCE [LARGE SCALE GENOMIC DNA]</scope>
    <source>
        <strain evidence="1 2">SB3404</strain>
    </source>
</reference>
<dbReference type="RefSeq" id="WP_165298216.1">
    <property type="nucleotide sequence ID" value="NZ_JAAKZZ010000063.1"/>
</dbReference>
<protein>
    <submittedName>
        <fullName evidence="1">Uncharacterized protein</fullName>
    </submittedName>
</protein>
<dbReference type="EMBL" id="JAAKZZ010000063">
    <property type="protein sequence ID" value="NGO68512.1"/>
    <property type="molecule type" value="Genomic_DNA"/>
</dbReference>
<comment type="caution">
    <text evidence="1">The sequence shown here is derived from an EMBL/GenBank/DDBJ whole genome shotgun (WGS) entry which is preliminary data.</text>
</comment>
<dbReference type="AlphaFoldDB" id="A0A6G4WUI5"/>
<keyword evidence="2" id="KW-1185">Reference proteome</keyword>
<organism evidence="1 2">
    <name type="scientific">Streptomyces boncukensis</name>
    <dbReference type="NCBI Taxonomy" id="2711219"/>
    <lineage>
        <taxon>Bacteria</taxon>
        <taxon>Bacillati</taxon>
        <taxon>Actinomycetota</taxon>
        <taxon>Actinomycetes</taxon>
        <taxon>Kitasatosporales</taxon>
        <taxon>Streptomycetaceae</taxon>
        <taxon>Streptomyces</taxon>
    </lineage>
</organism>
<gene>
    <name evidence="1" type="ORF">G5C65_09120</name>
</gene>
<evidence type="ECO:0000313" key="1">
    <source>
        <dbReference type="EMBL" id="NGO68512.1"/>
    </source>
</evidence>
<proteinExistence type="predicted"/>
<dbReference type="Proteomes" id="UP000477722">
    <property type="component" value="Unassembled WGS sequence"/>
</dbReference>
<accession>A0A6G4WUI5</accession>
<name>A0A6G4WUI5_9ACTN</name>